<comment type="caution">
    <text evidence="2">The sequence shown here is derived from an EMBL/GenBank/DDBJ whole genome shotgun (WGS) entry which is preliminary data.</text>
</comment>
<protein>
    <recommendedName>
        <fullName evidence="4">Gag-pol polyprotein</fullName>
    </recommendedName>
</protein>
<evidence type="ECO:0008006" key="4">
    <source>
        <dbReference type="Google" id="ProtNLM"/>
    </source>
</evidence>
<dbReference type="Proteomes" id="UP000825729">
    <property type="component" value="Unassembled WGS sequence"/>
</dbReference>
<feature type="region of interest" description="Disordered" evidence="1">
    <location>
        <begin position="1"/>
        <end position="20"/>
    </location>
</feature>
<name>A0AAV7E704_ARIFI</name>
<dbReference type="EMBL" id="JAINDJ010000006">
    <property type="protein sequence ID" value="KAG9444448.1"/>
    <property type="molecule type" value="Genomic_DNA"/>
</dbReference>
<feature type="region of interest" description="Disordered" evidence="1">
    <location>
        <begin position="144"/>
        <end position="177"/>
    </location>
</feature>
<sequence>MVATCLTAPPKHTTPKNKGKRPVVECDNLEMSLKQISPLNEIEDDLDLAIWSRQALIRKEEEHAQSSPQLEKSEQSLVVSCPPCITFEEEDAQLGTKNHNRLLFVSGYIRHNKINRILVDCGSAVNILPIRMMKNVGLSAGAKLSPHARLQSGRPEDARHDQSQISHRRHGDRNSISSHRLKNILQSVLGSTVASRERSCAINTSSVLQVLGERCIIRRRQILSGDQTDSQIITLAEPGAKCQEHSDASCIAQTADASRVPKTDHDASRVSQTAGTQYQPAHNQLAHNHKSAATTPPPMQCNVPILRYIPESQRKKGEAPLVVCHKIQPTPLTEKVTLPHSKLEERSIVKQFPNLAQLPSTRSNEGFDPNAYRLMARAGGNLIKDQIHEKPLVTPPVLTPEHEKLRNKGHRITQGRLGLDNQKEKPIKIYRAQTEPIKITRKTSTNVNQVSVGQTPTKKKNSSNPVIIYTLKATIALARAYDSVMVNHISVADDSQEDDDFVLKEAPATFEEGGQSTVDELKKVDLGTKEDPRPTFLSASLSVEEEVEYMSLLREYRNIFARNYTKIPGLDP</sequence>
<gene>
    <name evidence="2" type="ORF">H6P81_015788</name>
</gene>
<evidence type="ECO:0000256" key="1">
    <source>
        <dbReference type="SAM" id="MobiDB-lite"/>
    </source>
</evidence>
<keyword evidence="3" id="KW-1185">Reference proteome</keyword>
<proteinExistence type="predicted"/>
<evidence type="ECO:0000313" key="3">
    <source>
        <dbReference type="Proteomes" id="UP000825729"/>
    </source>
</evidence>
<accession>A0AAV7E704</accession>
<organism evidence="2 3">
    <name type="scientific">Aristolochia fimbriata</name>
    <name type="common">White veined hardy Dutchman's pipe vine</name>
    <dbReference type="NCBI Taxonomy" id="158543"/>
    <lineage>
        <taxon>Eukaryota</taxon>
        <taxon>Viridiplantae</taxon>
        <taxon>Streptophyta</taxon>
        <taxon>Embryophyta</taxon>
        <taxon>Tracheophyta</taxon>
        <taxon>Spermatophyta</taxon>
        <taxon>Magnoliopsida</taxon>
        <taxon>Magnoliidae</taxon>
        <taxon>Piperales</taxon>
        <taxon>Aristolochiaceae</taxon>
        <taxon>Aristolochia</taxon>
    </lineage>
</organism>
<reference evidence="2 3" key="1">
    <citation type="submission" date="2021-07" db="EMBL/GenBank/DDBJ databases">
        <title>The Aristolochia fimbriata genome: insights into angiosperm evolution, floral development and chemical biosynthesis.</title>
        <authorList>
            <person name="Jiao Y."/>
        </authorList>
    </citation>
    <scope>NUCLEOTIDE SEQUENCE [LARGE SCALE GENOMIC DNA]</scope>
    <source>
        <strain evidence="2">IBCAS-2021</strain>
        <tissue evidence="2">Leaf</tissue>
    </source>
</reference>
<evidence type="ECO:0000313" key="2">
    <source>
        <dbReference type="EMBL" id="KAG9444448.1"/>
    </source>
</evidence>
<dbReference type="AlphaFoldDB" id="A0AAV7E704"/>